<dbReference type="Proteomes" id="UP000814140">
    <property type="component" value="Unassembled WGS sequence"/>
</dbReference>
<evidence type="ECO:0000313" key="2">
    <source>
        <dbReference type="Proteomes" id="UP000814140"/>
    </source>
</evidence>
<keyword evidence="2" id="KW-1185">Reference proteome</keyword>
<gene>
    <name evidence="1" type="ORF">BV25DRAFT_1822488</name>
</gene>
<comment type="caution">
    <text evidence="1">The sequence shown here is derived from an EMBL/GenBank/DDBJ whole genome shotgun (WGS) entry which is preliminary data.</text>
</comment>
<name>A0ACB8T9R7_9AGAM</name>
<reference evidence="1" key="1">
    <citation type="submission" date="2021-03" db="EMBL/GenBank/DDBJ databases">
        <authorList>
            <consortium name="DOE Joint Genome Institute"/>
            <person name="Ahrendt S."/>
            <person name="Looney B.P."/>
            <person name="Miyauchi S."/>
            <person name="Morin E."/>
            <person name="Drula E."/>
            <person name="Courty P.E."/>
            <person name="Chicoki N."/>
            <person name="Fauchery L."/>
            <person name="Kohler A."/>
            <person name="Kuo A."/>
            <person name="Labutti K."/>
            <person name="Pangilinan J."/>
            <person name="Lipzen A."/>
            <person name="Riley R."/>
            <person name="Andreopoulos W."/>
            <person name="He G."/>
            <person name="Johnson J."/>
            <person name="Barry K.W."/>
            <person name="Grigoriev I.V."/>
            <person name="Nagy L."/>
            <person name="Hibbett D."/>
            <person name="Henrissat B."/>
            <person name="Matheny P.B."/>
            <person name="Labbe J."/>
            <person name="Martin F."/>
        </authorList>
    </citation>
    <scope>NUCLEOTIDE SEQUENCE</scope>
    <source>
        <strain evidence="1">HHB10654</strain>
    </source>
</reference>
<reference evidence="1" key="2">
    <citation type="journal article" date="2022" name="New Phytol.">
        <title>Evolutionary transition to the ectomycorrhizal habit in the genomes of a hyperdiverse lineage of mushroom-forming fungi.</title>
        <authorList>
            <person name="Looney B."/>
            <person name="Miyauchi S."/>
            <person name="Morin E."/>
            <person name="Drula E."/>
            <person name="Courty P.E."/>
            <person name="Kohler A."/>
            <person name="Kuo A."/>
            <person name="LaButti K."/>
            <person name="Pangilinan J."/>
            <person name="Lipzen A."/>
            <person name="Riley R."/>
            <person name="Andreopoulos W."/>
            <person name="He G."/>
            <person name="Johnson J."/>
            <person name="Nolan M."/>
            <person name="Tritt A."/>
            <person name="Barry K.W."/>
            <person name="Grigoriev I.V."/>
            <person name="Nagy L.G."/>
            <person name="Hibbett D."/>
            <person name="Henrissat B."/>
            <person name="Matheny P.B."/>
            <person name="Labbe J."/>
            <person name="Martin F.M."/>
        </authorList>
    </citation>
    <scope>NUCLEOTIDE SEQUENCE</scope>
    <source>
        <strain evidence="1">HHB10654</strain>
    </source>
</reference>
<accession>A0ACB8T9R7</accession>
<organism evidence="1 2">
    <name type="scientific">Artomyces pyxidatus</name>
    <dbReference type="NCBI Taxonomy" id="48021"/>
    <lineage>
        <taxon>Eukaryota</taxon>
        <taxon>Fungi</taxon>
        <taxon>Dikarya</taxon>
        <taxon>Basidiomycota</taxon>
        <taxon>Agaricomycotina</taxon>
        <taxon>Agaricomycetes</taxon>
        <taxon>Russulales</taxon>
        <taxon>Auriscalpiaceae</taxon>
        <taxon>Artomyces</taxon>
    </lineage>
</organism>
<protein>
    <submittedName>
        <fullName evidence="1">Uncharacterized protein</fullName>
    </submittedName>
</protein>
<dbReference type="EMBL" id="MU277197">
    <property type="protein sequence ID" value="KAI0064740.1"/>
    <property type="molecule type" value="Genomic_DNA"/>
</dbReference>
<evidence type="ECO:0000313" key="1">
    <source>
        <dbReference type="EMBL" id="KAI0064740.1"/>
    </source>
</evidence>
<sequence length="331" mass="35974">MNANTILCLACSSSLPPRLLREQLFLTRCCNRPICPSCLAKNPRLARYDPCLVCLGGVNAVGARRSGTSRDDVPNVDGAVRDADLFVLGDDEDNDESSSDAEVSSTPPPSYEPPLAFNESITTDAVMQQGAHSATDAVSGTQDTTPEQDSPPEQAHMDTVPVKYYIQPNDTLLGLSLKLGVDARTLCRLNDLPPSTVRTSPHLLHTRTFLVLPPSHKPTVLPPPPSQLEADDDAYRARVRAQLRFQSVTREADWRVAQAYVALAEGEDAEPPVLADDKKAGAGVDGRAVDRYLDDDEWEEAERKAGRGVRISRFPGRGESSGGVKGWFARR</sequence>
<proteinExistence type="predicted"/>